<sequence>MKVVFNNAKIVFWDFDGVIKDSNDVKTQAFIDLFDAYGSNVVQAVVAHHIKNGGISRFEKIPIYLESYAGQKLNDDIIAVYLKKFSNMV</sequence>
<dbReference type="SUPFAM" id="SSF56784">
    <property type="entry name" value="HAD-like"/>
    <property type="match status" value="1"/>
</dbReference>
<dbReference type="Gene3D" id="1.10.150.240">
    <property type="entry name" value="Putative phosphatase, domain 2"/>
    <property type="match status" value="1"/>
</dbReference>
<evidence type="ECO:0008006" key="2">
    <source>
        <dbReference type="Google" id="ProtNLM"/>
    </source>
</evidence>
<gene>
    <name evidence="1" type="ORF">METZ01_LOCUS292460</name>
</gene>
<protein>
    <recommendedName>
        <fullName evidence="2">Haloacid dehalogenase-like hydrolase</fullName>
    </recommendedName>
</protein>
<dbReference type="InterPro" id="IPR023214">
    <property type="entry name" value="HAD_sf"/>
</dbReference>
<dbReference type="Gene3D" id="3.40.50.1000">
    <property type="entry name" value="HAD superfamily/HAD-like"/>
    <property type="match status" value="1"/>
</dbReference>
<proteinExistence type="predicted"/>
<name>A0A382LST1_9ZZZZ</name>
<dbReference type="InterPro" id="IPR023198">
    <property type="entry name" value="PGP-like_dom2"/>
</dbReference>
<dbReference type="AlphaFoldDB" id="A0A382LST1"/>
<evidence type="ECO:0000313" key="1">
    <source>
        <dbReference type="EMBL" id="SVC39606.1"/>
    </source>
</evidence>
<accession>A0A382LST1</accession>
<feature type="non-terminal residue" evidence="1">
    <location>
        <position position="89"/>
    </location>
</feature>
<dbReference type="InterPro" id="IPR036412">
    <property type="entry name" value="HAD-like_sf"/>
</dbReference>
<dbReference type="EMBL" id="UINC01088943">
    <property type="protein sequence ID" value="SVC39606.1"/>
    <property type="molecule type" value="Genomic_DNA"/>
</dbReference>
<reference evidence="1" key="1">
    <citation type="submission" date="2018-05" db="EMBL/GenBank/DDBJ databases">
        <authorList>
            <person name="Lanie J.A."/>
            <person name="Ng W.-L."/>
            <person name="Kazmierczak K.M."/>
            <person name="Andrzejewski T.M."/>
            <person name="Davidsen T.M."/>
            <person name="Wayne K.J."/>
            <person name="Tettelin H."/>
            <person name="Glass J.I."/>
            <person name="Rusch D."/>
            <person name="Podicherti R."/>
            <person name="Tsui H.-C.T."/>
            <person name="Winkler M.E."/>
        </authorList>
    </citation>
    <scope>NUCLEOTIDE SEQUENCE</scope>
</reference>
<organism evidence="1">
    <name type="scientific">marine metagenome</name>
    <dbReference type="NCBI Taxonomy" id="408172"/>
    <lineage>
        <taxon>unclassified sequences</taxon>
        <taxon>metagenomes</taxon>
        <taxon>ecological metagenomes</taxon>
    </lineage>
</organism>